<gene>
    <name evidence="1" type="ORF">HNP38_001106</name>
</gene>
<dbReference type="EMBL" id="JACHLE010000001">
    <property type="protein sequence ID" value="MBB4805834.1"/>
    <property type="molecule type" value="Genomic_DNA"/>
</dbReference>
<reference evidence="1 2" key="1">
    <citation type="submission" date="2020-08" db="EMBL/GenBank/DDBJ databases">
        <title>Functional genomics of gut bacteria from endangered species of beetles.</title>
        <authorList>
            <person name="Carlos-Shanley C."/>
        </authorList>
    </citation>
    <scope>NUCLEOTIDE SEQUENCE [LARGE SCALE GENOMIC DNA]</scope>
    <source>
        <strain evidence="1 2">S00151</strain>
    </source>
</reference>
<proteinExistence type="predicted"/>
<evidence type="ECO:0000313" key="2">
    <source>
        <dbReference type="Proteomes" id="UP000592180"/>
    </source>
</evidence>
<evidence type="ECO:0000313" key="1">
    <source>
        <dbReference type="EMBL" id="MBB4805834.1"/>
    </source>
</evidence>
<dbReference type="RefSeq" id="WP_184185681.1">
    <property type="nucleotide sequence ID" value="NZ_JACHLE010000001.1"/>
</dbReference>
<sequence length="286" mass="33580">MAKKNNFSDNVARWLNIAELKIDYYTQFVKAWIPFNAWYMVSYSIALNSDKDRVIIDHIKDNSNPFRDRIINLLMDATATGLEFKHYLAQLHLELEGHTVPSHDNKLSFRSLFVKKNPNSSHTLSQGKFVYKVTYDETIPKNQNRLKCEIFDSTQNLRNIYLEDLPTWDKTLFDNHFPYQALSQTKKKYLKECFLQVNPKRTENIILDPKIQSNGKKMAPLGGVTIDREFSIYFVNNPILISQALIEMLYNLRCILFHGEINPTDTNQKIYKYAFLIQQILIQELQ</sequence>
<protein>
    <recommendedName>
        <fullName evidence="3">Apea-like HEPN domain-containing protein</fullName>
    </recommendedName>
</protein>
<name>A0A840KDI4_9FLAO</name>
<keyword evidence="2" id="KW-1185">Reference proteome</keyword>
<evidence type="ECO:0008006" key="3">
    <source>
        <dbReference type="Google" id="ProtNLM"/>
    </source>
</evidence>
<dbReference type="AlphaFoldDB" id="A0A840KDI4"/>
<organism evidence="1 2">
    <name type="scientific">Chryseobacterium defluvii</name>
    <dbReference type="NCBI Taxonomy" id="160396"/>
    <lineage>
        <taxon>Bacteria</taxon>
        <taxon>Pseudomonadati</taxon>
        <taxon>Bacteroidota</taxon>
        <taxon>Flavobacteriia</taxon>
        <taxon>Flavobacteriales</taxon>
        <taxon>Weeksellaceae</taxon>
        <taxon>Chryseobacterium group</taxon>
        <taxon>Chryseobacterium</taxon>
    </lineage>
</organism>
<comment type="caution">
    <text evidence="1">The sequence shown here is derived from an EMBL/GenBank/DDBJ whole genome shotgun (WGS) entry which is preliminary data.</text>
</comment>
<accession>A0A840KDI4</accession>
<dbReference type="Proteomes" id="UP000592180">
    <property type="component" value="Unassembled WGS sequence"/>
</dbReference>